<keyword evidence="9" id="KW-0675">Receptor</keyword>
<comment type="similarity">
    <text evidence="13">Belongs to the adenylyl cyclase class-4/guanylyl cyclase family.</text>
</comment>
<dbReference type="InterPro" id="IPR011009">
    <property type="entry name" value="Kinase-like_dom_sf"/>
</dbReference>
<dbReference type="Gene3D" id="1.10.510.10">
    <property type="entry name" value="Transferase(Phosphotransferase) domain 1"/>
    <property type="match status" value="1"/>
</dbReference>
<evidence type="ECO:0000256" key="13">
    <source>
        <dbReference type="RuleBase" id="RU000405"/>
    </source>
</evidence>
<evidence type="ECO:0000256" key="2">
    <source>
        <dbReference type="ARBA" id="ARBA00012202"/>
    </source>
</evidence>
<dbReference type="InterPro" id="IPR000719">
    <property type="entry name" value="Prot_kinase_dom"/>
</dbReference>
<dbReference type="InterPro" id="IPR011645">
    <property type="entry name" value="HNOB_dom_associated"/>
</dbReference>
<dbReference type="InterPro" id="IPR001245">
    <property type="entry name" value="Ser-Thr/Tyr_kinase_cat_dom"/>
</dbReference>
<dbReference type="EC" id="4.6.1.2" evidence="2 14"/>
<dbReference type="PANTHER" id="PTHR11920">
    <property type="entry name" value="GUANYLYL CYCLASE"/>
    <property type="match status" value="1"/>
</dbReference>
<organism evidence="18 19">
    <name type="scientific">Sinanodonta woodiana</name>
    <name type="common">Chinese pond mussel</name>
    <name type="synonym">Anodonta woodiana</name>
    <dbReference type="NCBI Taxonomy" id="1069815"/>
    <lineage>
        <taxon>Eukaryota</taxon>
        <taxon>Metazoa</taxon>
        <taxon>Spiralia</taxon>
        <taxon>Lophotrochozoa</taxon>
        <taxon>Mollusca</taxon>
        <taxon>Bivalvia</taxon>
        <taxon>Autobranchia</taxon>
        <taxon>Heteroconchia</taxon>
        <taxon>Palaeoheterodonta</taxon>
        <taxon>Unionida</taxon>
        <taxon>Unionoidea</taxon>
        <taxon>Unionidae</taxon>
        <taxon>Unioninae</taxon>
        <taxon>Sinanodonta</taxon>
    </lineage>
</organism>
<dbReference type="PANTHER" id="PTHR11920:SF501">
    <property type="entry name" value="GUANYLATE CYCLASE 32E"/>
    <property type="match status" value="1"/>
</dbReference>
<dbReference type="GO" id="GO:0016020">
    <property type="term" value="C:membrane"/>
    <property type="evidence" value="ECO:0007669"/>
    <property type="project" value="UniProtKB-SubCell"/>
</dbReference>
<keyword evidence="3 15" id="KW-0812">Transmembrane</keyword>
<dbReference type="Pfam" id="PF00211">
    <property type="entry name" value="Guanylate_cyc"/>
    <property type="match status" value="1"/>
</dbReference>
<dbReference type="SUPFAM" id="SSF55073">
    <property type="entry name" value="Nucleotide cyclase"/>
    <property type="match status" value="1"/>
</dbReference>
<evidence type="ECO:0000256" key="9">
    <source>
        <dbReference type="ARBA" id="ARBA00023170"/>
    </source>
</evidence>
<feature type="domain" description="Guanylate cyclase" evidence="17">
    <location>
        <begin position="806"/>
        <end position="936"/>
    </location>
</feature>
<evidence type="ECO:0000256" key="10">
    <source>
        <dbReference type="ARBA" id="ARBA00023180"/>
    </source>
</evidence>
<evidence type="ECO:0000256" key="6">
    <source>
        <dbReference type="ARBA" id="ARBA00022989"/>
    </source>
</evidence>
<dbReference type="GO" id="GO:0004383">
    <property type="term" value="F:guanylate cyclase activity"/>
    <property type="evidence" value="ECO:0007669"/>
    <property type="project" value="UniProtKB-EC"/>
</dbReference>
<dbReference type="PROSITE" id="PS50011">
    <property type="entry name" value="PROTEIN_KINASE_DOM"/>
    <property type="match status" value="1"/>
</dbReference>
<evidence type="ECO:0000259" key="17">
    <source>
        <dbReference type="PROSITE" id="PS50125"/>
    </source>
</evidence>
<keyword evidence="5" id="KW-0547">Nucleotide-binding</keyword>
<dbReference type="InterPro" id="IPR001170">
    <property type="entry name" value="ANPR/GUC"/>
</dbReference>
<dbReference type="GO" id="GO:0005525">
    <property type="term" value="F:GTP binding"/>
    <property type="evidence" value="ECO:0007669"/>
    <property type="project" value="UniProtKB-KW"/>
</dbReference>
<dbReference type="FunFam" id="3.30.70.1230:FF:000004">
    <property type="entry name" value="Guanylate cyclase"/>
    <property type="match status" value="1"/>
</dbReference>
<dbReference type="Pfam" id="PF01094">
    <property type="entry name" value="ANF_receptor"/>
    <property type="match status" value="1"/>
</dbReference>
<evidence type="ECO:0000256" key="5">
    <source>
        <dbReference type="ARBA" id="ARBA00022741"/>
    </source>
</evidence>
<dbReference type="CDD" id="cd06352">
    <property type="entry name" value="PBP1_NPR_GC-like"/>
    <property type="match status" value="1"/>
</dbReference>
<dbReference type="InterPro" id="IPR028082">
    <property type="entry name" value="Peripla_BP_I"/>
</dbReference>
<evidence type="ECO:0000256" key="14">
    <source>
        <dbReference type="RuleBase" id="RU003431"/>
    </source>
</evidence>
<evidence type="ECO:0000256" key="7">
    <source>
        <dbReference type="ARBA" id="ARBA00023134"/>
    </source>
</evidence>
<keyword evidence="12 14" id="KW-0141">cGMP biosynthesis</keyword>
<comment type="catalytic activity">
    <reaction evidence="14">
        <text>GTP = 3',5'-cyclic GMP + diphosphate</text>
        <dbReference type="Rhea" id="RHEA:13665"/>
        <dbReference type="ChEBI" id="CHEBI:33019"/>
        <dbReference type="ChEBI" id="CHEBI:37565"/>
        <dbReference type="ChEBI" id="CHEBI:57746"/>
        <dbReference type="EC" id="4.6.1.2"/>
    </reaction>
</comment>
<evidence type="ECO:0000256" key="4">
    <source>
        <dbReference type="ARBA" id="ARBA00022729"/>
    </source>
</evidence>
<protein>
    <recommendedName>
        <fullName evidence="2 14">Guanylate cyclase</fullName>
        <ecNumber evidence="2 14">4.6.1.2</ecNumber>
    </recommendedName>
</protein>
<keyword evidence="8 15" id="KW-0472">Membrane</keyword>
<keyword evidence="7" id="KW-0342">GTP-binding</keyword>
<evidence type="ECO:0000313" key="19">
    <source>
        <dbReference type="Proteomes" id="UP001634394"/>
    </source>
</evidence>
<evidence type="ECO:0000259" key="16">
    <source>
        <dbReference type="PROSITE" id="PS50011"/>
    </source>
</evidence>
<accession>A0ABD3TIK0</accession>
<dbReference type="SUPFAM" id="SSF56112">
    <property type="entry name" value="Protein kinase-like (PK-like)"/>
    <property type="match status" value="1"/>
</dbReference>
<dbReference type="InterPro" id="IPR001054">
    <property type="entry name" value="A/G_cyclase"/>
</dbReference>
<feature type="transmembrane region" description="Helical" evidence="15">
    <location>
        <begin position="387"/>
        <end position="410"/>
    </location>
</feature>
<name>A0ABD3TIK0_SINWO</name>
<dbReference type="Pfam" id="PF07714">
    <property type="entry name" value="PK_Tyr_Ser-Thr"/>
    <property type="match status" value="1"/>
</dbReference>
<dbReference type="InterPro" id="IPR001828">
    <property type="entry name" value="ANF_lig-bd_rcpt"/>
</dbReference>
<dbReference type="Gene3D" id="3.40.50.2300">
    <property type="match status" value="2"/>
</dbReference>
<keyword evidence="19" id="KW-1185">Reference proteome</keyword>
<dbReference type="Gene3D" id="3.30.70.1230">
    <property type="entry name" value="Nucleotide cyclase"/>
    <property type="match status" value="1"/>
</dbReference>
<reference evidence="18 19" key="1">
    <citation type="submission" date="2024-11" db="EMBL/GenBank/DDBJ databases">
        <title>Chromosome-level genome assembly of the freshwater bivalve Anodonta woodiana.</title>
        <authorList>
            <person name="Chen X."/>
        </authorList>
    </citation>
    <scope>NUCLEOTIDE SEQUENCE [LARGE SCALE GENOMIC DNA]</scope>
    <source>
        <strain evidence="18">MN2024</strain>
        <tissue evidence="18">Gills</tissue>
    </source>
</reference>
<proteinExistence type="inferred from homology"/>
<evidence type="ECO:0000313" key="18">
    <source>
        <dbReference type="EMBL" id="KAL3836871.1"/>
    </source>
</evidence>
<dbReference type="Pfam" id="PF07701">
    <property type="entry name" value="HNOBA"/>
    <property type="match status" value="1"/>
</dbReference>
<dbReference type="PRINTS" id="PR00255">
    <property type="entry name" value="NATPEPTIDER"/>
</dbReference>
<dbReference type="SUPFAM" id="SSF53822">
    <property type="entry name" value="Periplasmic binding protein-like I"/>
    <property type="match status" value="1"/>
</dbReference>
<evidence type="ECO:0000256" key="15">
    <source>
        <dbReference type="SAM" id="Phobius"/>
    </source>
</evidence>
<evidence type="ECO:0000256" key="11">
    <source>
        <dbReference type="ARBA" id="ARBA00023239"/>
    </source>
</evidence>
<comment type="caution">
    <text evidence="18">The sequence shown here is derived from an EMBL/GenBank/DDBJ whole genome shotgun (WGS) entry which is preliminary data.</text>
</comment>
<keyword evidence="11 13" id="KW-0456">Lyase</keyword>
<dbReference type="EMBL" id="JBJQND010000018">
    <property type="protein sequence ID" value="KAL3836871.1"/>
    <property type="molecule type" value="Genomic_DNA"/>
</dbReference>
<dbReference type="InterPro" id="IPR018297">
    <property type="entry name" value="A/G_cyclase_CS"/>
</dbReference>
<keyword evidence="10" id="KW-0325">Glycoprotein</keyword>
<dbReference type="Proteomes" id="UP001634394">
    <property type="component" value="Unassembled WGS sequence"/>
</dbReference>
<evidence type="ECO:0000256" key="12">
    <source>
        <dbReference type="ARBA" id="ARBA00023293"/>
    </source>
</evidence>
<evidence type="ECO:0000256" key="1">
    <source>
        <dbReference type="ARBA" id="ARBA00004479"/>
    </source>
</evidence>
<dbReference type="SMART" id="SM00044">
    <property type="entry name" value="CYCc"/>
    <property type="match status" value="1"/>
</dbReference>
<dbReference type="AlphaFoldDB" id="A0ABD3TIK0"/>
<feature type="domain" description="Protein kinase" evidence="16">
    <location>
        <begin position="450"/>
        <end position="747"/>
    </location>
</feature>
<evidence type="ECO:0000256" key="3">
    <source>
        <dbReference type="ARBA" id="ARBA00022692"/>
    </source>
</evidence>
<dbReference type="CDD" id="cd07302">
    <property type="entry name" value="CHD"/>
    <property type="match status" value="1"/>
</dbReference>
<dbReference type="PROSITE" id="PS00452">
    <property type="entry name" value="GUANYLATE_CYCLASE_1"/>
    <property type="match status" value="1"/>
</dbReference>
<dbReference type="InterPro" id="IPR050401">
    <property type="entry name" value="Cyclic_nucleotide_synthase"/>
</dbReference>
<gene>
    <name evidence="18" type="ORF">ACJMK2_022280</name>
</gene>
<keyword evidence="4" id="KW-0732">Signal</keyword>
<dbReference type="InterPro" id="IPR029787">
    <property type="entry name" value="Nucleotide_cyclase"/>
</dbReference>
<comment type="subcellular location">
    <subcellularLocation>
        <location evidence="1">Membrane</location>
        <topology evidence="1">Single-pass type I membrane protein</topology>
    </subcellularLocation>
</comment>
<sequence>MVSSTIIYSSQTLTNIHRLGLNFSYEIVDTECDLGTGLYLMVELFRNTDAFIGPSCDVLCESGGLLAAKWNKPMISFGCGSVQLSNKNQYTTFARTTPAYNDLVYFLVDILHYFQWNRVTIVEGPDTIWRETSTLYQETLDDLGFDTDLLNYPTGDQSVLRTRLSRAASETRVFLLLAYGREISYIMCAADDLGLLNGEYVFITIDFALMTQLSDTEGLCGIFEVLNGMLDITVEVATDDIMFEKFINLIENKTGELHSREVAIHAGLLHDAIYLYAMGLDTVLGHGGTVQNGSMIIDALINTSFSGMTGKVIIDTNGTRKANYHLHNIQNSHYVTIAVSNGSMGGMSHYHGADIVWPGGKLITPLGRPVCGWKGEMCLGQDNSVTIIVTTVILFCVLVAFFLTVSIKMYRKKQRQGRLSSMSWKIAFESLNTSVDRRLHKTRSSRFMSRDTLKTVAMESFPSLNIMRASMESDSSGGDQLFAKIAIYDGTAVAVKMVRKNYLAITPEVVTEINQIIHLKHNNINPLMGACVDPFKVCLVSEYCNRGSLQDVLENDDIKLDRIFKLSFAHDIARGMAYLHQSPVKTHGQLKSSNVLIDGHWVCKITDIAMPKFREGERSSSRGQHAQFYSKLWTAPELLRAPCEYATGTPKGDVYSYAIILQEIILRTGPYGYINEDPEDIISRVKVLEHPPYRPKVPQDAGEETLLDLMRICWEEIPMFRPNFINVVETLRNANNGKTTNLVDQMIHMMEKYADHLEDLVNERTKRLEEEQQRTDELLCRMLPKSIASDLKMGKRVVPETFECVTIFFSDIVGFTVLSSESTAMEVVDFLNDLYISFDTIIENYDVYKVETIGDAYMVVSGLPVKNGKRHAGEVCTMALDLLSCVTTFRIRHRPHKQLQLRIGIHSGPVAAGVVGLKMPRFCLFGDTVNYASRMESCGLALRIHISPECKCILDELGGFSTKCRGDISVKGKGTIRTYFLLTKEGFDKPLPDLRLAASLEEHEFK</sequence>
<dbReference type="PROSITE" id="PS50125">
    <property type="entry name" value="GUANYLATE_CYCLASE_2"/>
    <property type="match status" value="1"/>
</dbReference>
<evidence type="ECO:0000256" key="8">
    <source>
        <dbReference type="ARBA" id="ARBA00023136"/>
    </source>
</evidence>
<keyword evidence="6 15" id="KW-1133">Transmembrane helix</keyword>